<dbReference type="PROSITE" id="PS50931">
    <property type="entry name" value="HTH_LYSR"/>
    <property type="match status" value="1"/>
</dbReference>
<keyword evidence="7" id="KW-1185">Reference proteome</keyword>
<dbReference type="PANTHER" id="PTHR30537:SF26">
    <property type="entry name" value="GLYCINE CLEAVAGE SYSTEM TRANSCRIPTIONAL ACTIVATOR"/>
    <property type="match status" value="1"/>
</dbReference>
<name>A0ABV3WWS8_9HYPH</name>
<dbReference type="InterPro" id="IPR036388">
    <property type="entry name" value="WH-like_DNA-bd_sf"/>
</dbReference>
<dbReference type="InterPro" id="IPR000847">
    <property type="entry name" value="LysR_HTH_N"/>
</dbReference>
<dbReference type="CDD" id="cd08432">
    <property type="entry name" value="PBP2_GcdR_TrpI_HvrB_AmpR_like"/>
    <property type="match status" value="1"/>
</dbReference>
<evidence type="ECO:0000259" key="5">
    <source>
        <dbReference type="PROSITE" id="PS50931"/>
    </source>
</evidence>
<dbReference type="InterPro" id="IPR036390">
    <property type="entry name" value="WH_DNA-bd_sf"/>
</dbReference>
<dbReference type="InterPro" id="IPR005119">
    <property type="entry name" value="LysR_subst-bd"/>
</dbReference>
<dbReference type="InterPro" id="IPR058163">
    <property type="entry name" value="LysR-type_TF_proteobact-type"/>
</dbReference>
<dbReference type="Pfam" id="PF00126">
    <property type="entry name" value="HTH_1"/>
    <property type="match status" value="1"/>
</dbReference>
<dbReference type="RefSeq" id="WP_368804097.1">
    <property type="nucleotide sequence ID" value="NZ_JAZHFV010000006.1"/>
</dbReference>
<dbReference type="Pfam" id="PF03466">
    <property type="entry name" value="LysR_substrate"/>
    <property type="match status" value="1"/>
</dbReference>
<feature type="domain" description="HTH lysR-type" evidence="5">
    <location>
        <begin position="7"/>
        <end position="64"/>
    </location>
</feature>
<proteinExistence type="inferred from homology"/>
<protein>
    <submittedName>
        <fullName evidence="6">LysR substrate-binding domain-containing protein</fullName>
    </submittedName>
</protein>
<dbReference type="SUPFAM" id="SSF46785">
    <property type="entry name" value="Winged helix' DNA-binding domain"/>
    <property type="match status" value="1"/>
</dbReference>
<evidence type="ECO:0000256" key="3">
    <source>
        <dbReference type="ARBA" id="ARBA00023125"/>
    </source>
</evidence>
<keyword evidence="4" id="KW-0804">Transcription</keyword>
<keyword evidence="3" id="KW-0238">DNA-binding</keyword>
<evidence type="ECO:0000256" key="2">
    <source>
        <dbReference type="ARBA" id="ARBA00023015"/>
    </source>
</evidence>
<dbReference type="EMBL" id="JAZHFV010000006">
    <property type="protein sequence ID" value="MEX4009132.1"/>
    <property type="molecule type" value="Genomic_DNA"/>
</dbReference>
<dbReference type="Gene3D" id="3.40.190.10">
    <property type="entry name" value="Periplasmic binding protein-like II"/>
    <property type="match status" value="2"/>
</dbReference>
<evidence type="ECO:0000256" key="4">
    <source>
        <dbReference type="ARBA" id="ARBA00023163"/>
    </source>
</evidence>
<organism evidence="6 7">
    <name type="scientific">Neoaquamicrobium sediminum</name>
    <dbReference type="NCBI Taxonomy" id="1849104"/>
    <lineage>
        <taxon>Bacteria</taxon>
        <taxon>Pseudomonadati</taxon>
        <taxon>Pseudomonadota</taxon>
        <taxon>Alphaproteobacteria</taxon>
        <taxon>Hyphomicrobiales</taxon>
        <taxon>Phyllobacteriaceae</taxon>
        <taxon>Neoaquamicrobium</taxon>
    </lineage>
</organism>
<dbReference type="PANTHER" id="PTHR30537">
    <property type="entry name" value="HTH-TYPE TRANSCRIPTIONAL REGULATOR"/>
    <property type="match status" value="1"/>
</dbReference>
<accession>A0ABV3WWS8</accession>
<comment type="similarity">
    <text evidence="1">Belongs to the LysR transcriptional regulatory family.</text>
</comment>
<sequence length="309" mass="33422">MKELNRVHLNGLRALEAVGRMGTLQKAAEELGVSVGAVSQQVLKSEAQLGRTVFDRSGRGLAPTEFGAAFLARLTAGFLALDEAVASSRSHAESILTISVAPVFASKWLVPRLNAFSRLVPDIIVRIDASTTLINPDTSDVDIAIRVGDGTWPGVKTDYLLPQEVFPVCAPELAGTLREPRDLLHAPIVRDAHSTLSWNVWLSRFGMDESQLGDGHSFTDAALCLDACIAGQGVMLAWQTLAHYALSVGQVVAPFPERATTGLGYYLVSSATRSEPSKVTRFRRWIKSEIAKDFETKPAELAGKTKTPR</sequence>
<dbReference type="Gene3D" id="1.10.10.10">
    <property type="entry name" value="Winged helix-like DNA-binding domain superfamily/Winged helix DNA-binding domain"/>
    <property type="match status" value="1"/>
</dbReference>
<dbReference type="SUPFAM" id="SSF53850">
    <property type="entry name" value="Periplasmic binding protein-like II"/>
    <property type="match status" value="1"/>
</dbReference>
<dbReference type="Proteomes" id="UP001559025">
    <property type="component" value="Unassembled WGS sequence"/>
</dbReference>
<comment type="caution">
    <text evidence="6">The sequence shown here is derived from an EMBL/GenBank/DDBJ whole genome shotgun (WGS) entry which is preliminary data.</text>
</comment>
<gene>
    <name evidence="6" type="ORF">V1479_17610</name>
</gene>
<keyword evidence="2" id="KW-0805">Transcription regulation</keyword>
<evidence type="ECO:0000313" key="7">
    <source>
        <dbReference type="Proteomes" id="UP001559025"/>
    </source>
</evidence>
<reference evidence="6 7" key="1">
    <citation type="submission" date="2024-01" db="EMBL/GenBank/DDBJ databases">
        <title>New evidence supports the origin of RcGTA from prophage.</title>
        <authorList>
            <person name="Xu Y."/>
            <person name="Liu B."/>
            <person name="Chen F."/>
        </authorList>
    </citation>
    <scope>NUCLEOTIDE SEQUENCE [LARGE SCALE GENOMIC DNA]</scope>
    <source>
        <strain evidence="6 7">CBW1107-2</strain>
    </source>
</reference>
<evidence type="ECO:0000313" key="6">
    <source>
        <dbReference type="EMBL" id="MEX4009132.1"/>
    </source>
</evidence>
<evidence type="ECO:0000256" key="1">
    <source>
        <dbReference type="ARBA" id="ARBA00009437"/>
    </source>
</evidence>